<dbReference type="eggNOG" id="ENOG502S4FZ">
    <property type="taxonomic scope" value="Eukaryota"/>
</dbReference>
<evidence type="ECO:0000256" key="1">
    <source>
        <dbReference type="SAM" id="MobiDB-lite"/>
    </source>
</evidence>
<sequence length="290" mass="32224">MHNNTFIARAFPIMRGSSKQLLLDGLLGLWDKGNTELNFPRKSTMASAIGVPFQDQNFNVQYSGASAGGKMHTNKSQKKGGLGGRKPLGEISNSTNIAPTQASKKQNSKNFGFIKEVTREESNRKSIAKTSDKMQTRSRKALSDISNSGKAHLHEASKNNLSLKLSAVEEEHLFPSCIAEEQFLHDHQECIKAKTKPMDVEQFLVSIGLTNGSSQQVESPRVPPVKLSKMMPQNPLSTLEPEEITEHLIEDDLWKMKMNSPTCRSPKSPIYSSAFWKDCDSINFKLMDSP</sequence>
<gene>
    <name evidence="2" type="ORF">L484_003030</name>
</gene>
<dbReference type="AlphaFoldDB" id="W9RB34"/>
<protein>
    <submittedName>
        <fullName evidence="2">Uncharacterized protein</fullName>
    </submittedName>
</protein>
<proteinExistence type="predicted"/>
<feature type="region of interest" description="Disordered" evidence="1">
    <location>
        <begin position="213"/>
        <end position="233"/>
    </location>
</feature>
<dbReference type="GO" id="GO:0007346">
    <property type="term" value="P:regulation of mitotic cell cycle"/>
    <property type="evidence" value="ECO:0007669"/>
    <property type="project" value="InterPro"/>
</dbReference>
<evidence type="ECO:0000313" key="3">
    <source>
        <dbReference type="Proteomes" id="UP000030645"/>
    </source>
</evidence>
<dbReference type="PANTHER" id="PTHR35125">
    <property type="entry name" value="NEURON NAVIGATOR 1-LIKE-RELATED"/>
    <property type="match status" value="1"/>
</dbReference>
<accession>W9RB34</accession>
<reference evidence="3" key="1">
    <citation type="submission" date="2013-01" db="EMBL/GenBank/DDBJ databases">
        <title>Draft Genome Sequence of a Mulberry Tree, Morus notabilis C.K. Schneid.</title>
        <authorList>
            <person name="He N."/>
            <person name="Zhao S."/>
        </authorList>
    </citation>
    <scope>NUCLEOTIDE SEQUENCE</scope>
</reference>
<dbReference type="PANTHER" id="PTHR35125:SF2">
    <property type="entry name" value="PROTEIN PATRONUS 2-LIKE"/>
    <property type="match status" value="1"/>
</dbReference>
<dbReference type="Proteomes" id="UP000030645">
    <property type="component" value="Unassembled WGS sequence"/>
</dbReference>
<dbReference type="InterPro" id="IPR039326">
    <property type="entry name" value="Patronus"/>
</dbReference>
<name>W9RB34_9ROSA</name>
<organism evidence="2 3">
    <name type="scientific">Morus notabilis</name>
    <dbReference type="NCBI Taxonomy" id="981085"/>
    <lineage>
        <taxon>Eukaryota</taxon>
        <taxon>Viridiplantae</taxon>
        <taxon>Streptophyta</taxon>
        <taxon>Embryophyta</taxon>
        <taxon>Tracheophyta</taxon>
        <taxon>Spermatophyta</taxon>
        <taxon>Magnoliopsida</taxon>
        <taxon>eudicotyledons</taxon>
        <taxon>Gunneridae</taxon>
        <taxon>Pentapetalae</taxon>
        <taxon>rosids</taxon>
        <taxon>fabids</taxon>
        <taxon>Rosales</taxon>
        <taxon>Moraceae</taxon>
        <taxon>Moreae</taxon>
        <taxon>Morus</taxon>
    </lineage>
</organism>
<evidence type="ECO:0000313" key="2">
    <source>
        <dbReference type="EMBL" id="EXB66274.1"/>
    </source>
</evidence>
<dbReference type="EMBL" id="KE344532">
    <property type="protein sequence ID" value="EXB66274.1"/>
    <property type="molecule type" value="Genomic_DNA"/>
</dbReference>
<feature type="region of interest" description="Disordered" evidence="1">
    <location>
        <begin position="65"/>
        <end position="95"/>
    </location>
</feature>
<keyword evidence="3" id="KW-1185">Reference proteome</keyword>